<evidence type="ECO:0000313" key="2">
    <source>
        <dbReference type="EMBL" id="BAY58501.1"/>
    </source>
</evidence>
<protein>
    <submittedName>
        <fullName evidence="2">Metalloendopeptidase</fullName>
    </submittedName>
</protein>
<proteinExistence type="predicted"/>
<dbReference type="EMBL" id="AP018203">
    <property type="protein sequence ID" value="BAY58501.1"/>
    <property type="molecule type" value="Genomic_DNA"/>
</dbReference>
<keyword evidence="3" id="KW-1185">Reference proteome</keyword>
<sequence>MKRHAPVRSVPFSFIETAMRTLSDLLALIRSALSSKDSVIAAKDAVIAAQAAEIERLKSEDAIEDANYESTIATLTDRVTSLEEKDAATQAEIDAAYDEFDGEPVEETSGDEVPGDEAPVDEAPSDETPGDEVPGDDAPVDETPEVEVEEVPAEESPSF</sequence>
<evidence type="ECO:0000313" key="3">
    <source>
        <dbReference type="Proteomes" id="UP000217895"/>
    </source>
</evidence>
<organism evidence="2 3">
    <name type="scientific">Leptolyngbya boryana NIES-2135</name>
    <dbReference type="NCBI Taxonomy" id="1973484"/>
    <lineage>
        <taxon>Bacteria</taxon>
        <taxon>Bacillati</taxon>
        <taxon>Cyanobacteriota</taxon>
        <taxon>Cyanophyceae</taxon>
        <taxon>Leptolyngbyales</taxon>
        <taxon>Leptolyngbyaceae</taxon>
        <taxon>Leptolyngbya group</taxon>
        <taxon>Leptolyngbya</taxon>
    </lineage>
</organism>
<dbReference type="AlphaFoldDB" id="A0A1Z4JP15"/>
<name>A0A1Z4JP15_LEPBY</name>
<gene>
    <name evidence="2" type="ORF">NIES2135_53740</name>
</gene>
<feature type="compositionally biased region" description="Acidic residues" evidence="1">
    <location>
        <begin position="95"/>
        <end position="153"/>
    </location>
</feature>
<evidence type="ECO:0000256" key="1">
    <source>
        <dbReference type="SAM" id="MobiDB-lite"/>
    </source>
</evidence>
<accession>A0A1Z4JP15</accession>
<feature type="region of interest" description="Disordered" evidence="1">
    <location>
        <begin position="84"/>
        <end position="159"/>
    </location>
</feature>
<reference evidence="2 3" key="1">
    <citation type="submission" date="2017-06" db="EMBL/GenBank/DDBJ databases">
        <title>Genome sequencing of cyanobaciteial culture collection at National Institute for Environmental Studies (NIES).</title>
        <authorList>
            <person name="Hirose Y."/>
            <person name="Shimura Y."/>
            <person name="Fujisawa T."/>
            <person name="Nakamura Y."/>
            <person name="Kawachi M."/>
        </authorList>
    </citation>
    <scope>NUCLEOTIDE SEQUENCE [LARGE SCALE GENOMIC DNA]</scope>
    <source>
        <strain evidence="2 3">NIES-2135</strain>
    </source>
</reference>
<dbReference type="Proteomes" id="UP000217895">
    <property type="component" value="Chromosome"/>
</dbReference>